<evidence type="ECO:0008006" key="5">
    <source>
        <dbReference type="Google" id="ProtNLM"/>
    </source>
</evidence>
<evidence type="ECO:0000313" key="1">
    <source>
        <dbReference type="EMBL" id="RYU53678.1"/>
    </source>
</evidence>
<comment type="caution">
    <text evidence="1">The sequence shown here is derived from an EMBL/GenBank/DDBJ whole genome shotgun (WGS) entry which is preliminary data.</text>
</comment>
<proteinExistence type="predicted"/>
<dbReference type="EMBL" id="SEZK01000003">
    <property type="protein sequence ID" value="RYU53678.1"/>
    <property type="molecule type" value="Genomic_DNA"/>
</dbReference>
<dbReference type="Proteomes" id="UP000294063">
    <property type="component" value="Unassembled WGS sequence"/>
</dbReference>
<gene>
    <name evidence="2" type="ORF">ERW53_04285</name>
    <name evidence="1" type="ORF">ERW57_03755</name>
</gene>
<organism evidence="1 3">
    <name type="scientific">Aliivibrio finisterrensis</name>
    <dbReference type="NCBI Taxonomy" id="511998"/>
    <lineage>
        <taxon>Bacteria</taxon>
        <taxon>Pseudomonadati</taxon>
        <taxon>Pseudomonadota</taxon>
        <taxon>Gammaproteobacteria</taxon>
        <taxon>Vibrionales</taxon>
        <taxon>Vibrionaceae</taxon>
        <taxon>Aliivibrio</taxon>
    </lineage>
</organism>
<reference evidence="3 4" key="1">
    <citation type="submission" date="2019-02" db="EMBL/GenBank/DDBJ databases">
        <title>Genome sequences of Aliivibrio finisterrensis strains from farmed Atlantic salmon.</title>
        <authorList>
            <person name="Bowman J.P."/>
        </authorList>
    </citation>
    <scope>NUCLEOTIDE SEQUENCE [LARGE SCALE GENOMIC DNA]</scope>
    <source>
        <strain evidence="2 4">A21</strain>
        <strain evidence="1 3">A46</strain>
    </source>
</reference>
<evidence type="ECO:0000313" key="3">
    <source>
        <dbReference type="Proteomes" id="UP000294063"/>
    </source>
</evidence>
<accession>A0A4Q5KX33</accession>
<name>A0A4Q5KX33_9GAMM</name>
<protein>
    <recommendedName>
        <fullName evidence="5">Apea-like HEPN domain-containing protein</fullName>
    </recommendedName>
</protein>
<dbReference type="RefSeq" id="WP_130048308.1">
    <property type="nucleotide sequence ID" value="NZ_SEZK01000003.1"/>
</dbReference>
<evidence type="ECO:0000313" key="2">
    <source>
        <dbReference type="EMBL" id="RYU66123.1"/>
    </source>
</evidence>
<evidence type="ECO:0000313" key="4">
    <source>
        <dbReference type="Proteomes" id="UP000294166"/>
    </source>
</evidence>
<dbReference type="AlphaFoldDB" id="A0A4Q5KX33"/>
<keyword evidence="4" id="KW-1185">Reference proteome</keyword>
<dbReference type="Proteomes" id="UP000294166">
    <property type="component" value="Unassembled WGS sequence"/>
</dbReference>
<dbReference type="EMBL" id="SEZN01000005">
    <property type="protein sequence ID" value="RYU66123.1"/>
    <property type="molecule type" value="Genomic_DNA"/>
</dbReference>
<sequence>MKATWKKNKNLKPKVIFEKIDNLKTVVDGKVTFTGFEHRGAKVALETMIDFPSICNDLDKELILTKAFWEAAKSTPIEQNNFIDLINKNIKEALEKRDETYFLLTSLSVEEIGIRSLELNNCVIRFYKSSFPRKFKGRKELIESKKKCKESESIGYTKVVVELKAKSEYMAAKKALRALDLLRSMFNLFSNSKSEFLGNEWQPINKIRSGEFHTIHNEIGEIFPDVFWFDPSYSSAMPYYCDQISITVKNVKFIINHLNKLNKQYKSIIIDGLLRYVRAFDEKDQNVAVMRAWSALESIAAPNESNCDSVTRRCAFLFHEHEYHKQILEHLREYRNRNVHSGEESNKAKDHGFQIQFYFKELVLFHMRNVGYFNDIFEANKFLDLSTDEVTLTYNKKIVERALKFRGYTA</sequence>